<dbReference type="PRINTS" id="PR00260">
    <property type="entry name" value="CHEMTRNSDUCR"/>
</dbReference>
<evidence type="ECO:0000256" key="11">
    <source>
        <dbReference type="SAM" id="Phobius"/>
    </source>
</evidence>
<dbReference type="PROSITE" id="PS50111">
    <property type="entry name" value="CHEMOTAXIS_TRANSDUC_2"/>
    <property type="match status" value="1"/>
</dbReference>
<keyword evidence="7 11" id="KW-1133">Transmembrane helix</keyword>
<evidence type="ECO:0000313" key="14">
    <source>
        <dbReference type="EMBL" id="AJG17741.1"/>
    </source>
</evidence>
<dbReference type="Gene3D" id="3.30.450.20">
    <property type="entry name" value="PAS domain"/>
    <property type="match status" value="1"/>
</dbReference>
<dbReference type="STRING" id="68895.RR42_m0327"/>
<comment type="subcellular location">
    <subcellularLocation>
        <location evidence="1">Cell inner membrane</location>
        <topology evidence="1">Multi-pass membrane protein</topology>
    </subcellularLocation>
</comment>
<protein>
    <submittedName>
        <fullName evidence="14">Aerotaxis sensor receptor protein</fullName>
    </submittedName>
</protein>
<dbReference type="NCBIfam" id="TIGR00229">
    <property type="entry name" value="sensory_box"/>
    <property type="match status" value="1"/>
</dbReference>
<feature type="transmembrane region" description="Helical" evidence="11">
    <location>
        <begin position="195"/>
        <end position="214"/>
    </location>
</feature>
<dbReference type="InterPro" id="IPR001610">
    <property type="entry name" value="PAC"/>
</dbReference>
<dbReference type="SMART" id="SM00283">
    <property type="entry name" value="MA"/>
    <property type="match status" value="1"/>
</dbReference>
<evidence type="ECO:0000256" key="6">
    <source>
        <dbReference type="ARBA" id="ARBA00022692"/>
    </source>
</evidence>
<dbReference type="KEGG" id="cbw:RR42_m0327"/>
<dbReference type="Gene3D" id="1.10.287.950">
    <property type="entry name" value="Methyl-accepting chemotaxis protein"/>
    <property type="match status" value="1"/>
</dbReference>
<evidence type="ECO:0000256" key="4">
    <source>
        <dbReference type="ARBA" id="ARBA00022500"/>
    </source>
</evidence>
<dbReference type="CDD" id="cd00130">
    <property type="entry name" value="PAS"/>
    <property type="match status" value="1"/>
</dbReference>
<dbReference type="Pfam" id="PF00015">
    <property type="entry name" value="MCPsignal"/>
    <property type="match status" value="1"/>
</dbReference>
<keyword evidence="15" id="KW-1185">Reference proteome</keyword>
<dbReference type="InterPro" id="IPR004090">
    <property type="entry name" value="Chemotax_Me-accpt_rcpt"/>
</dbReference>
<reference evidence="14 15" key="1">
    <citation type="journal article" date="2015" name="Genome Announc.">
        <title>Complete Genome Sequence of Cupriavidus basilensis 4G11, Isolated from the Oak Ridge Field Research Center Site.</title>
        <authorList>
            <person name="Ray J."/>
            <person name="Waters R.J."/>
            <person name="Skerker J.M."/>
            <person name="Kuehl J.V."/>
            <person name="Price M.N."/>
            <person name="Huang J."/>
            <person name="Chakraborty R."/>
            <person name="Arkin A.P."/>
            <person name="Deutschbauer A."/>
        </authorList>
    </citation>
    <scope>NUCLEOTIDE SEQUENCE [LARGE SCALE GENOMIC DNA]</scope>
    <source>
        <strain evidence="14">4G11</strain>
    </source>
</reference>
<dbReference type="FunFam" id="3.30.450.20:FF:000046">
    <property type="entry name" value="Aerotaxis sensor receptor"/>
    <property type="match status" value="1"/>
</dbReference>
<keyword evidence="3" id="KW-0488">Methylation</keyword>
<gene>
    <name evidence="14" type="ORF">RR42_m0327</name>
</gene>
<evidence type="ECO:0000256" key="5">
    <source>
        <dbReference type="ARBA" id="ARBA00022519"/>
    </source>
</evidence>
<dbReference type="InterPro" id="IPR035965">
    <property type="entry name" value="PAS-like_dom_sf"/>
</dbReference>
<sequence length="514" mass="54987">MRNNQPVSQREYELPENATLMSTTDTESRIAYANAAFVDVSGFTREEIRGQPHNIVRHPDMPAEAFADMWATLKSGEPWTALVKNRRKDGDHYWVRANAMPLVRNGKPVGYMSVRTKPSREEIDAAGRLYQDFHEGSAGQRRFHKGLIIQGGWKRWASAFKTMPVRWRIRGALATLLPASVIGAAALGMSGMPLAGLGGIVAVMLLLVCGWLEAQISRPLERVMAQALRVASGESQQVEHMDRVDEIGMTLRTISQLGLMFRWLIDDVSEQVLNVQGASSEIAQGNSDLSVRTEQAASNVQDTASSMTQMTATVKSNAETAAQANALSGSASTEAAKGGKAMSQVVATMEEISSSSKRIADIISVIDGIAFQTNILALNAAVEAARAGEEGRGFAVVAGEVRGLAQRSASAAKEIKALIGASVEKVDSGAQLVNDAGQTMDNIVAQVRRVSDLIAEISLATSEQSTGISQVGDAIGDLDRITQQNAALVEQSAAAAQSLKQQANRLVEAVGVFR</sequence>
<dbReference type="PANTHER" id="PTHR43531:SF7">
    <property type="entry name" value="AEROTAXIS RECEPTOR"/>
    <property type="match status" value="1"/>
</dbReference>
<dbReference type="InterPro" id="IPR004089">
    <property type="entry name" value="MCPsignal_dom"/>
</dbReference>
<feature type="domain" description="Methyl-accepting transducer" evidence="12">
    <location>
        <begin position="271"/>
        <end position="500"/>
    </location>
</feature>
<dbReference type="PROSITE" id="PS50112">
    <property type="entry name" value="PAS"/>
    <property type="match status" value="1"/>
</dbReference>
<evidence type="ECO:0000256" key="9">
    <source>
        <dbReference type="ARBA" id="ARBA00029447"/>
    </source>
</evidence>
<organism evidence="14 15">
    <name type="scientific">Cupriavidus basilensis</name>
    <dbReference type="NCBI Taxonomy" id="68895"/>
    <lineage>
        <taxon>Bacteria</taxon>
        <taxon>Pseudomonadati</taxon>
        <taxon>Pseudomonadota</taxon>
        <taxon>Betaproteobacteria</taxon>
        <taxon>Burkholderiales</taxon>
        <taxon>Burkholderiaceae</taxon>
        <taxon>Cupriavidus</taxon>
    </lineage>
</organism>
<dbReference type="EMBL" id="CP010536">
    <property type="protein sequence ID" value="AJG17741.1"/>
    <property type="molecule type" value="Genomic_DNA"/>
</dbReference>
<keyword evidence="2" id="KW-1003">Cell membrane</keyword>
<dbReference type="RefSeq" id="WP_043343246.1">
    <property type="nucleotide sequence ID" value="NZ_CP010536.1"/>
</dbReference>
<evidence type="ECO:0000256" key="7">
    <source>
        <dbReference type="ARBA" id="ARBA00022989"/>
    </source>
</evidence>
<dbReference type="Pfam" id="PF08447">
    <property type="entry name" value="PAS_3"/>
    <property type="match status" value="1"/>
</dbReference>
<proteinExistence type="inferred from homology"/>
<feature type="transmembrane region" description="Helical" evidence="11">
    <location>
        <begin position="171"/>
        <end position="189"/>
    </location>
</feature>
<dbReference type="GO" id="GO:0052131">
    <property type="term" value="P:positive aerotaxis"/>
    <property type="evidence" value="ECO:0007669"/>
    <property type="project" value="UniProtKB-ARBA"/>
</dbReference>
<keyword evidence="4" id="KW-0145">Chemotaxis</keyword>
<dbReference type="OrthoDB" id="9806477at2"/>
<accession>A0A0C4YB12</accession>
<dbReference type="InterPro" id="IPR013655">
    <property type="entry name" value="PAS_fold_3"/>
</dbReference>
<evidence type="ECO:0000313" key="15">
    <source>
        <dbReference type="Proteomes" id="UP000031843"/>
    </source>
</evidence>
<dbReference type="CDD" id="cd11386">
    <property type="entry name" value="MCP_signal"/>
    <property type="match status" value="1"/>
</dbReference>
<dbReference type="GO" id="GO:0004888">
    <property type="term" value="F:transmembrane signaling receptor activity"/>
    <property type="evidence" value="ECO:0007669"/>
    <property type="project" value="InterPro"/>
</dbReference>
<dbReference type="SMART" id="SM00086">
    <property type="entry name" value="PAC"/>
    <property type="match status" value="1"/>
</dbReference>
<dbReference type="AlphaFoldDB" id="A0A0C4YB12"/>
<evidence type="ECO:0000259" key="12">
    <source>
        <dbReference type="PROSITE" id="PS50111"/>
    </source>
</evidence>
<keyword evidence="10" id="KW-0807">Transducer</keyword>
<dbReference type="PANTHER" id="PTHR43531">
    <property type="entry name" value="PROTEIN ICFG"/>
    <property type="match status" value="1"/>
</dbReference>
<evidence type="ECO:0000259" key="13">
    <source>
        <dbReference type="PROSITE" id="PS50112"/>
    </source>
</evidence>
<name>A0A0C4YB12_9BURK</name>
<keyword evidence="8 11" id="KW-0472">Membrane</keyword>
<dbReference type="GO" id="GO:0007165">
    <property type="term" value="P:signal transduction"/>
    <property type="evidence" value="ECO:0007669"/>
    <property type="project" value="UniProtKB-KW"/>
</dbReference>
<dbReference type="InterPro" id="IPR051310">
    <property type="entry name" value="MCP_chemotaxis"/>
</dbReference>
<dbReference type="SUPFAM" id="SSF55785">
    <property type="entry name" value="PYP-like sensor domain (PAS domain)"/>
    <property type="match status" value="1"/>
</dbReference>
<keyword evidence="6 11" id="KW-0812">Transmembrane</keyword>
<evidence type="ECO:0000256" key="8">
    <source>
        <dbReference type="ARBA" id="ARBA00023136"/>
    </source>
</evidence>
<evidence type="ECO:0000256" key="2">
    <source>
        <dbReference type="ARBA" id="ARBA00022475"/>
    </source>
</evidence>
<dbReference type="InterPro" id="IPR000014">
    <property type="entry name" value="PAS"/>
</dbReference>
<dbReference type="GO" id="GO:0005886">
    <property type="term" value="C:plasma membrane"/>
    <property type="evidence" value="ECO:0007669"/>
    <property type="project" value="UniProtKB-SubCell"/>
</dbReference>
<evidence type="ECO:0000256" key="3">
    <source>
        <dbReference type="ARBA" id="ARBA00022481"/>
    </source>
</evidence>
<dbReference type="FunFam" id="1.10.287.950:FF:000001">
    <property type="entry name" value="Methyl-accepting chemotaxis sensory transducer"/>
    <property type="match status" value="1"/>
</dbReference>
<feature type="domain" description="PAS" evidence="13">
    <location>
        <begin position="25"/>
        <end position="60"/>
    </location>
</feature>
<comment type="similarity">
    <text evidence="9">Belongs to the methyl-accepting chemotaxis (MCP) protein family.</text>
</comment>
<dbReference type="SUPFAM" id="SSF58104">
    <property type="entry name" value="Methyl-accepting chemotaxis protein (MCP) signaling domain"/>
    <property type="match status" value="1"/>
</dbReference>
<evidence type="ECO:0000256" key="1">
    <source>
        <dbReference type="ARBA" id="ARBA00004429"/>
    </source>
</evidence>
<dbReference type="Proteomes" id="UP000031843">
    <property type="component" value="Chromosome main"/>
</dbReference>
<keyword evidence="14" id="KW-0675">Receptor</keyword>
<keyword evidence="5" id="KW-0997">Cell inner membrane</keyword>
<evidence type="ECO:0000256" key="10">
    <source>
        <dbReference type="PROSITE-ProRule" id="PRU00284"/>
    </source>
</evidence>